<accession>A0ABP3UT17</accession>
<evidence type="ECO:0000256" key="2">
    <source>
        <dbReference type="ARBA" id="ARBA00022448"/>
    </source>
</evidence>
<evidence type="ECO:0000256" key="4">
    <source>
        <dbReference type="ARBA" id="ARBA00022692"/>
    </source>
</evidence>
<evidence type="ECO:0000256" key="7">
    <source>
        <dbReference type="RuleBase" id="RU363032"/>
    </source>
</evidence>
<dbReference type="InterPro" id="IPR050366">
    <property type="entry name" value="BP-dependent_transpt_permease"/>
</dbReference>
<name>A0ABP3UT17_9CLOT</name>
<feature type="transmembrane region" description="Helical" evidence="7">
    <location>
        <begin position="68"/>
        <end position="89"/>
    </location>
</feature>
<comment type="similarity">
    <text evidence="7">Belongs to the binding-protein-dependent transport system permease family.</text>
</comment>
<sequence>MKKILCKFWFIVLLVIILMSIIAPVICKFNPSEVNLNEVLLKPNSIHIMGTDNVGRDIFSRILYGGRVSLSIAIFSVMISTIIGIVYGGISGYFGGIIDSFMMRILDSFLSIPSLVVMLAFQSIVRGGVLSMILIIGFTGWLKTARIVRAQFISIKNKNYVKVAKVLGTPTIKIMINHLLKNSISAILVVAILNCSEAVFMEVSMSFLGIGVKEGIPSWGNMLNNAQSDILAGAWWVALFPGLFIIVSMLSINFIGDEIKNKLSKYTL</sequence>
<protein>
    <submittedName>
        <fullName evidence="9">ABC transporter permease</fullName>
    </submittedName>
</protein>
<evidence type="ECO:0000256" key="5">
    <source>
        <dbReference type="ARBA" id="ARBA00022989"/>
    </source>
</evidence>
<feature type="transmembrane region" description="Helical" evidence="7">
    <location>
        <begin position="230"/>
        <end position="255"/>
    </location>
</feature>
<dbReference type="Proteomes" id="UP001501510">
    <property type="component" value="Unassembled WGS sequence"/>
</dbReference>
<dbReference type="PROSITE" id="PS50928">
    <property type="entry name" value="ABC_TM1"/>
    <property type="match status" value="1"/>
</dbReference>
<feature type="transmembrane region" description="Helical" evidence="7">
    <location>
        <begin position="184"/>
        <end position="210"/>
    </location>
</feature>
<evidence type="ECO:0000256" key="1">
    <source>
        <dbReference type="ARBA" id="ARBA00004651"/>
    </source>
</evidence>
<reference evidence="10" key="1">
    <citation type="journal article" date="2019" name="Int. J. Syst. Evol. Microbiol.">
        <title>The Global Catalogue of Microorganisms (GCM) 10K type strain sequencing project: providing services to taxonomists for standard genome sequencing and annotation.</title>
        <authorList>
            <consortium name="The Broad Institute Genomics Platform"/>
            <consortium name="The Broad Institute Genome Sequencing Center for Infectious Disease"/>
            <person name="Wu L."/>
            <person name="Ma J."/>
        </authorList>
    </citation>
    <scope>NUCLEOTIDE SEQUENCE [LARGE SCALE GENOMIC DNA]</scope>
    <source>
        <strain evidence="10">JCM 1407</strain>
    </source>
</reference>
<dbReference type="CDD" id="cd06261">
    <property type="entry name" value="TM_PBP2"/>
    <property type="match status" value="1"/>
</dbReference>
<dbReference type="EMBL" id="BAAACG010000009">
    <property type="protein sequence ID" value="GAA0740327.1"/>
    <property type="molecule type" value="Genomic_DNA"/>
</dbReference>
<dbReference type="Gene3D" id="1.10.3720.10">
    <property type="entry name" value="MetI-like"/>
    <property type="match status" value="1"/>
</dbReference>
<evidence type="ECO:0000313" key="10">
    <source>
        <dbReference type="Proteomes" id="UP001501510"/>
    </source>
</evidence>
<keyword evidence="3" id="KW-1003">Cell membrane</keyword>
<comment type="subcellular location">
    <subcellularLocation>
        <location evidence="1 7">Cell membrane</location>
        <topology evidence="1 7">Multi-pass membrane protein</topology>
    </subcellularLocation>
</comment>
<keyword evidence="2 7" id="KW-0813">Transport</keyword>
<feature type="transmembrane region" description="Helical" evidence="7">
    <location>
        <begin position="101"/>
        <end position="121"/>
    </location>
</feature>
<keyword evidence="6 7" id="KW-0472">Membrane</keyword>
<evidence type="ECO:0000313" key="9">
    <source>
        <dbReference type="EMBL" id="GAA0740327.1"/>
    </source>
</evidence>
<gene>
    <name evidence="9" type="ORF">GCM10008906_20190</name>
</gene>
<feature type="transmembrane region" description="Helical" evidence="7">
    <location>
        <begin position="127"/>
        <end position="148"/>
    </location>
</feature>
<organism evidence="9 10">
    <name type="scientific">Clostridium oceanicum</name>
    <dbReference type="NCBI Taxonomy" id="1543"/>
    <lineage>
        <taxon>Bacteria</taxon>
        <taxon>Bacillati</taxon>
        <taxon>Bacillota</taxon>
        <taxon>Clostridia</taxon>
        <taxon>Eubacteriales</taxon>
        <taxon>Clostridiaceae</taxon>
        <taxon>Clostridium</taxon>
    </lineage>
</organism>
<dbReference type="SUPFAM" id="SSF161098">
    <property type="entry name" value="MetI-like"/>
    <property type="match status" value="1"/>
</dbReference>
<comment type="caution">
    <text evidence="9">The sequence shown here is derived from an EMBL/GenBank/DDBJ whole genome shotgun (WGS) entry which is preliminary data.</text>
</comment>
<feature type="domain" description="ABC transmembrane type-1" evidence="8">
    <location>
        <begin position="66"/>
        <end position="256"/>
    </location>
</feature>
<keyword evidence="10" id="KW-1185">Reference proteome</keyword>
<dbReference type="InterPro" id="IPR000515">
    <property type="entry name" value="MetI-like"/>
</dbReference>
<proteinExistence type="inferred from homology"/>
<keyword evidence="5 7" id="KW-1133">Transmembrane helix</keyword>
<dbReference type="PANTHER" id="PTHR43386:SF1">
    <property type="entry name" value="D,D-DIPEPTIDE TRANSPORT SYSTEM PERMEASE PROTEIN DDPC-RELATED"/>
    <property type="match status" value="1"/>
</dbReference>
<dbReference type="Pfam" id="PF00528">
    <property type="entry name" value="BPD_transp_1"/>
    <property type="match status" value="1"/>
</dbReference>
<keyword evidence="4 7" id="KW-0812">Transmembrane</keyword>
<evidence type="ECO:0000256" key="3">
    <source>
        <dbReference type="ARBA" id="ARBA00022475"/>
    </source>
</evidence>
<evidence type="ECO:0000256" key="6">
    <source>
        <dbReference type="ARBA" id="ARBA00023136"/>
    </source>
</evidence>
<evidence type="ECO:0000259" key="8">
    <source>
        <dbReference type="PROSITE" id="PS50928"/>
    </source>
</evidence>
<dbReference type="InterPro" id="IPR035906">
    <property type="entry name" value="MetI-like_sf"/>
</dbReference>
<dbReference type="PANTHER" id="PTHR43386">
    <property type="entry name" value="OLIGOPEPTIDE TRANSPORT SYSTEM PERMEASE PROTEIN APPC"/>
    <property type="match status" value="1"/>
</dbReference>